<evidence type="ECO:0000313" key="3">
    <source>
        <dbReference type="Proteomes" id="UP000269412"/>
    </source>
</evidence>
<sequence length="462" mass="51455">MEEKQVVVVVVINRGKDSVIMNKRNSVIVVLSLFIGVFGWSQTQRKDSTQVYKKRVLETSEIDFLTSYYTQDGDNAAVSGGLGTEELTDVTGAFIISIPLNDDDVLTIDAGISAYTSASSSNVDPFDGGAPADPFVASSGASSADGWVNLTGGYSHSSDSRNDIVSAKISVSKEFDYFSLGFGGGYTKLFNQKNTEVSVNANVYLDSWSAIYPVELRPFTSNGNGIANGLFLNNTITGNTNYNPIFTPFKDEKRNSYAVGFGFSQILSKKLQGSLLVDFVQQEGLLSTPFQRVYFSDVSDSFIDNFHLADAIEQLPDSRFKIAIGGRLHYYINEAFIVRTYYRFYSDDWGIDSHTASIEIPIKISDKFTVYPFYRFYNQTAANYFAPYNEHLSTSAFYTSDYDLSKYTANQYGIGVTYTDIFTNFQVWRFGLKSIDLKYNNYQRDSGLKASIISAGFKFLVD</sequence>
<dbReference type="InterPro" id="IPR021953">
    <property type="entry name" value="DUF3570"/>
</dbReference>
<gene>
    <name evidence="2" type="ORF">CLV91_2689</name>
</gene>
<dbReference type="Proteomes" id="UP000269412">
    <property type="component" value="Unassembled WGS sequence"/>
</dbReference>
<keyword evidence="1" id="KW-1133">Transmembrane helix</keyword>
<dbReference type="AlphaFoldDB" id="A0A495DU17"/>
<feature type="transmembrane region" description="Helical" evidence="1">
    <location>
        <begin position="24"/>
        <end position="41"/>
    </location>
</feature>
<accession>A0A495DU17</accession>
<dbReference type="EMBL" id="RBIQ01000010">
    <property type="protein sequence ID" value="RKR07928.1"/>
    <property type="molecule type" value="Genomic_DNA"/>
</dbReference>
<protein>
    <submittedName>
        <fullName evidence="2">Uncharacterized protein DUF3570</fullName>
    </submittedName>
</protein>
<dbReference type="Pfam" id="PF12094">
    <property type="entry name" value="DUF3570"/>
    <property type="match status" value="1"/>
</dbReference>
<comment type="caution">
    <text evidence="2">The sequence shown here is derived from an EMBL/GenBank/DDBJ whole genome shotgun (WGS) entry which is preliminary data.</text>
</comment>
<organism evidence="2 3">
    <name type="scientific">Maribacter vaceletii</name>
    <dbReference type="NCBI Taxonomy" id="1206816"/>
    <lineage>
        <taxon>Bacteria</taxon>
        <taxon>Pseudomonadati</taxon>
        <taxon>Bacteroidota</taxon>
        <taxon>Flavobacteriia</taxon>
        <taxon>Flavobacteriales</taxon>
        <taxon>Flavobacteriaceae</taxon>
        <taxon>Maribacter</taxon>
    </lineage>
</organism>
<evidence type="ECO:0000313" key="2">
    <source>
        <dbReference type="EMBL" id="RKR07928.1"/>
    </source>
</evidence>
<reference evidence="2 3" key="1">
    <citation type="submission" date="2018-10" db="EMBL/GenBank/DDBJ databases">
        <title>Genomic Encyclopedia of Archaeal and Bacterial Type Strains, Phase II (KMG-II): from individual species to whole genera.</title>
        <authorList>
            <person name="Goeker M."/>
        </authorList>
    </citation>
    <scope>NUCLEOTIDE SEQUENCE [LARGE SCALE GENOMIC DNA]</scope>
    <source>
        <strain evidence="2 3">DSM 25230</strain>
    </source>
</reference>
<name>A0A495DU17_9FLAO</name>
<proteinExistence type="predicted"/>
<keyword evidence="1" id="KW-0812">Transmembrane</keyword>
<keyword evidence="1" id="KW-0472">Membrane</keyword>
<evidence type="ECO:0000256" key="1">
    <source>
        <dbReference type="SAM" id="Phobius"/>
    </source>
</evidence>
<keyword evidence="3" id="KW-1185">Reference proteome</keyword>